<proteinExistence type="predicted"/>
<dbReference type="InterPro" id="IPR037176">
    <property type="entry name" value="Osmotin/thaumatin-like_sf"/>
</dbReference>
<keyword evidence="2" id="KW-0732">Signal</keyword>
<evidence type="ECO:0000256" key="1">
    <source>
        <dbReference type="SAM" id="MobiDB-lite"/>
    </source>
</evidence>
<protein>
    <recommendedName>
        <fullName evidence="5">Glycopeptide</fullName>
    </recommendedName>
</protein>
<feature type="region of interest" description="Disordered" evidence="1">
    <location>
        <begin position="187"/>
        <end position="316"/>
    </location>
</feature>
<evidence type="ECO:0000256" key="2">
    <source>
        <dbReference type="SAM" id="SignalP"/>
    </source>
</evidence>
<reference evidence="3 4" key="1">
    <citation type="submission" date="2015-04" db="EMBL/GenBank/DDBJ databases">
        <title>Complete genome sequence of Schizopora paradoxa KUC8140, a cosmopolitan wood degrader in East Asia.</title>
        <authorList>
            <consortium name="DOE Joint Genome Institute"/>
            <person name="Min B."/>
            <person name="Park H."/>
            <person name="Jang Y."/>
            <person name="Kim J.-J."/>
            <person name="Kim K.H."/>
            <person name="Pangilinan J."/>
            <person name="Lipzen A."/>
            <person name="Riley R."/>
            <person name="Grigoriev I.V."/>
            <person name="Spatafora J.W."/>
            <person name="Choi I.-G."/>
        </authorList>
    </citation>
    <scope>NUCLEOTIDE SEQUENCE [LARGE SCALE GENOMIC DNA]</scope>
    <source>
        <strain evidence="3 4">KUC8140</strain>
    </source>
</reference>
<dbReference type="OrthoDB" id="3342934at2759"/>
<dbReference type="Proteomes" id="UP000053477">
    <property type="component" value="Unassembled WGS sequence"/>
</dbReference>
<accession>A0A0H2S9G0</accession>
<name>A0A0H2S9G0_9AGAM</name>
<feature type="compositionally biased region" description="Low complexity" evidence="1">
    <location>
        <begin position="187"/>
        <end position="268"/>
    </location>
</feature>
<keyword evidence="4" id="KW-1185">Reference proteome</keyword>
<feature type="signal peptide" evidence="2">
    <location>
        <begin position="1"/>
        <end position="18"/>
    </location>
</feature>
<evidence type="ECO:0000313" key="3">
    <source>
        <dbReference type="EMBL" id="KLO18368.1"/>
    </source>
</evidence>
<organism evidence="3 4">
    <name type="scientific">Schizopora paradoxa</name>
    <dbReference type="NCBI Taxonomy" id="27342"/>
    <lineage>
        <taxon>Eukaryota</taxon>
        <taxon>Fungi</taxon>
        <taxon>Dikarya</taxon>
        <taxon>Basidiomycota</taxon>
        <taxon>Agaricomycotina</taxon>
        <taxon>Agaricomycetes</taxon>
        <taxon>Hymenochaetales</taxon>
        <taxon>Schizoporaceae</taxon>
        <taxon>Schizopora</taxon>
    </lineage>
</organism>
<gene>
    <name evidence="3" type="ORF">SCHPADRAFT_845100</name>
</gene>
<feature type="chain" id="PRO_5005202283" description="Glycopeptide" evidence="2">
    <location>
        <begin position="19"/>
        <end position="316"/>
    </location>
</feature>
<evidence type="ECO:0000313" key="4">
    <source>
        <dbReference type="Proteomes" id="UP000053477"/>
    </source>
</evidence>
<evidence type="ECO:0008006" key="5">
    <source>
        <dbReference type="Google" id="ProtNLM"/>
    </source>
</evidence>
<dbReference type="STRING" id="27342.A0A0H2S9G0"/>
<dbReference type="InParanoid" id="A0A0H2S9G0"/>
<sequence>MIFTLICAFAVLIGVVNAESHTLKFVNNCGKGVPTIVQGGQAVPIESEFTVQGPLQSSIGYLNTGCLLNGEGCVLLEMNLNNPTCPGCGPSVDLSLISPHTFNVPTAFQFYGGSTNAFGTAGSCDGLGAFCADASCSTAFHNPNDNQVQRACQLDDINLLVTFCGSGPSAFLPAVPNSLSNIANAPAANPPASVASTETHAPAPETTTKPATVSSKASTPATTSVAVAPPASDIVSPTSVASITTTSTPASSVPGGSSNSSNPPSRSGTKMCKNKRRRRSTSANSIDFTLKRKRIGAGAHARAQDRARSFAGLARL</sequence>
<dbReference type="AlphaFoldDB" id="A0A0H2S9G0"/>
<dbReference type="SUPFAM" id="SSF49870">
    <property type="entry name" value="Osmotin, thaumatin-like protein"/>
    <property type="match status" value="1"/>
</dbReference>
<dbReference type="EMBL" id="KQ085895">
    <property type="protein sequence ID" value="KLO18368.1"/>
    <property type="molecule type" value="Genomic_DNA"/>
</dbReference>